<feature type="transmembrane region" description="Helical" evidence="6">
    <location>
        <begin position="266"/>
        <end position="288"/>
    </location>
</feature>
<dbReference type="PANTHER" id="PTHR30619:SF1">
    <property type="entry name" value="RECOMBINATION PROTEIN 2"/>
    <property type="match status" value="1"/>
</dbReference>
<dbReference type="AlphaFoldDB" id="A0A496PL21"/>
<dbReference type="NCBIfam" id="TIGR00360">
    <property type="entry name" value="ComEC_N-term"/>
    <property type="match status" value="1"/>
</dbReference>
<dbReference type="InterPro" id="IPR036866">
    <property type="entry name" value="RibonucZ/Hydroxyglut_hydro"/>
</dbReference>
<feature type="transmembrane region" description="Helical" evidence="6">
    <location>
        <begin position="429"/>
        <end position="447"/>
    </location>
</feature>
<evidence type="ECO:0000259" key="8">
    <source>
        <dbReference type="Pfam" id="PF03772"/>
    </source>
</evidence>
<dbReference type="EMBL" id="QQXL01000002">
    <property type="protein sequence ID" value="RKW71171.1"/>
    <property type="molecule type" value="Genomic_DNA"/>
</dbReference>
<keyword evidence="3 6" id="KW-0812">Transmembrane</keyword>
<dbReference type="GO" id="GO:0005886">
    <property type="term" value="C:plasma membrane"/>
    <property type="evidence" value="ECO:0007669"/>
    <property type="project" value="UniProtKB-SubCell"/>
</dbReference>
<evidence type="ECO:0000256" key="5">
    <source>
        <dbReference type="ARBA" id="ARBA00023136"/>
    </source>
</evidence>
<evidence type="ECO:0000313" key="10">
    <source>
        <dbReference type="Proteomes" id="UP000273119"/>
    </source>
</evidence>
<proteinExistence type="predicted"/>
<dbReference type="SUPFAM" id="SSF56281">
    <property type="entry name" value="Metallo-hydrolase/oxidoreductase"/>
    <property type="match status" value="1"/>
</dbReference>
<reference evidence="9 10" key="1">
    <citation type="submission" date="2018-07" db="EMBL/GenBank/DDBJ databases">
        <title>Arthrobacter sp. nov., isolated from raw cow's milk with high bacterial count.</title>
        <authorList>
            <person name="Hahne J."/>
            <person name="Isele D."/>
            <person name="Lipski A."/>
        </authorList>
    </citation>
    <scope>NUCLEOTIDE SEQUENCE [LARGE SCALE GENOMIC DNA]</scope>
    <source>
        <strain evidence="9 10">JZ R-183</strain>
    </source>
</reference>
<dbReference type="Pfam" id="PF00753">
    <property type="entry name" value="Lactamase_B"/>
    <property type="match status" value="1"/>
</dbReference>
<feature type="domain" description="ComEC/Rec2-related protein" evidence="8">
    <location>
        <begin position="245"/>
        <end position="502"/>
    </location>
</feature>
<evidence type="ECO:0000259" key="7">
    <source>
        <dbReference type="Pfam" id="PF00753"/>
    </source>
</evidence>
<feature type="transmembrane region" description="Helical" evidence="6">
    <location>
        <begin position="459"/>
        <end position="478"/>
    </location>
</feature>
<keyword evidence="2" id="KW-1003">Cell membrane</keyword>
<sequence>MTERGARPGRAPSRLRGVIPLVCTVAVGAAYVVWGWPAWVSLFAAVSCCLVVLLWLAWWWRRRVRLSRATRPDGAPVRFQALGGVQGPVLLSLTLLAVLLAGTTADAAGRDRAETLLKLDRSRISVVTVEDARSSRFGTLVEARILSGPGHGVRALLSLGDQDRGKPERGTILTAWFVATPLNEREPAALRLRSVSPPLSEPLPPRDAPSAQRMALRALFEPQGVSEAPPWPEWLGGGSALVPGMVAGDRTLQDETLTAHMRVSGLSHLTAVSGANVVLLLSGVFALCRRLRVPRWARLPVGLVALGFFVVLVGPEPSVLRAATMGALAAIAVSIGRPRLSLLLLAVAVTVLVAWDPWHLQLAAFQLSVVATAGIVLLSPPLTRVGQALKLPTWCAEALGVCVAATVACTPVLVMLSPEQSTLTIPANLLAAPCAALVGTLGPWLLAMAGVGQPWCWPLAVACLIPAQAVASIGAWVSEHGALMQWPEGAAGPALAAGLCWGGPVMAWGLARRWKHWRELAASSEWLWRYRRAAQRRRTRSWVAWSVSAILCLLGGWLVPSWSVGRAGTALQDGDLLFCDVGQGDATVLMAGDGQALLIDAGPKDGGVQDCLRGAGVTSLCAALITHLDADHVGGLRAALAVAPAQHVAYGTATRAAPVPGAQQATAPTSTRCGTWTVEVKLVPRAHEENDASLVIRATSAPSGSRLDVLIAGDLEEDAARAALARVPGAFAPATAEDPGAYRVLKVSHHGAANGGPDVPRAFAPDLALIGVGEDNDYGHPAPKTIDTLVSLGTAIQRTDKDGDIVVRATPEGMRVWNHQ</sequence>
<dbReference type="Pfam" id="PF03772">
    <property type="entry name" value="Competence"/>
    <property type="match status" value="1"/>
</dbReference>
<feature type="transmembrane region" description="Helical" evidence="6">
    <location>
        <begin position="394"/>
        <end position="417"/>
    </location>
</feature>
<comment type="subcellular location">
    <subcellularLocation>
        <location evidence="1">Cell membrane</location>
        <topology evidence="1">Multi-pass membrane protein</topology>
    </subcellularLocation>
</comment>
<protein>
    <submittedName>
        <fullName evidence="9">ComEC/Rec2 family competence protein</fullName>
    </submittedName>
</protein>
<accession>A0A496PL21</accession>
<feature type="transmembrane region" description="Helical" evidence="6">
    <location>
        <begin position="15"/>
        <end position="34"/>
    </location>
</feature>
<dbReference type="PANTHER" id="PTHR30619">
    <property type="entry name" value="DNA INTERNALIZATION/COMPETENCE PROTEIN COMEC/REC2"/>
    <property type="match status" value="1"/>
</dbReference>
<dbReference type="Gene3D" id="3.60.15.10">
    <property type="entry name" value="Ribonuclease Z/Hydroxyacylglutathione hydrolase-like"/>
    <property type="match status" value="1"/>
</dbReference>
<keyword evidence="4 6" id="KW-1133">Transmembrane helix</keyword>
<evidence type="ECO:0000256" key="4">
    <source>
        <dbReference type="ARBA" id="ARBA00022989"/>
    </source>
</evidence>
<feature type="transmembrane region" description="Helical" evidence="6">
    <location>
        <begin position="81"/>
        <end position="102"/>
    </location>
</feature>
<dbReference type="InterPro" id="IPR004477">
    <property type="entry name" value="ComEC_N"/>
</dbReference>
<dbReference type="Proteomes" id="UP000273119">
    <property type="component" value="Unassembled WGS sequence"/>
</dbReference>
<feature type="transmembrane region" description="Helical" evidence="6">
    <location>
        <begin position="40"/>
        <end position="60"/>
    </location>
</feature>
<evidence type="ECO:0000256" key="3">
    <source>
        <dbReference type="ARBA" id="ARBA00022692"/>
    </source>
</evidence>
<gene>
    <name evidence="9" type="ORF">DWQ67_05120</name>
</gene>
<evidence type="ECO:0000256" key="1">
    <source>
        <dbReference type="ARBA" id="ARBA00004651"/>
    </source>
</evidence>
<keyword evidence="10" id="KW-1185">Reference proteome</keyword>
<evidence type="ECO:0000256" key="2">
    <source>
        <dbReference type="ARBA" id="ARBA00022475"/>
    </source>
</evidence>
<dbReference type="InterPro" id="IPR001279">
    <property type="entry name" value="Metallo-B-lactamas"/>
</dbReference>
<keyword evidence="5 6" id="KW-0472">Membrane</keyword>
<organism evidence="9 10">
    <name type="scientific">Galactobacter caseinivorans</name>
    <dbReference type="NCBI Taxonomy" id="2676123"/>
    <lineage>
        <taxon>Bacteria</taxon>
        <taxon>Bacillati</taxon>
        <taxon>Actinomycetota</taxon>
        <taxon>Actinomycetes</taxon>
        <taxon>Micrococcales</taxon>
        <taxon>Micrococcaceae</taxon>
        <taxon>Galactobacter</taxon>
    </lineage>
</organism>
<feature type="transmembrane region" description="Helical" evidence="6">
    <location>
        <begin position="295"/>
        <end position="313"/>
    </location>
</feature>
<comment type="caution">
    <text evidence="9">The sequence shown here is derived from an EMBL/GenBank/DDBJ whole genome shotgun (WGS) entry which is preliminary data.</text>
</comment>
<feature type="transmembrane region" description="Helical" evidence="6">
    <location>
        <begin position="364"/>
        <end position="382"/>
    </location>
</feature>
<feature type="transmembrane region" description="Helical" evidence="6">
    <location>
        <begin position="490"/>
        <end position="511"/>
    </location>
</feature>
<evidence type="ECO:0000313" key="9">
    <source>
        <dbReference type="EMBL" id="RKW71171.1"/>
    </source>
</evidence>
<feature type="domain" description="Metallo-beta-lactamase" evidence="7">
    <location>
        <begin position="582"/>
        <end position="672"/>
    </location>
</feature>
<name>A0A496PL21_9MICC</name>
<feature type="transmembrane region" description="Helical" evidence="6">
    <location>
        <begin position="319"/>
        <end position="335"/>
    </location>
</feature>
<dbReference type="InterPro" id="IPR052159">
    <property type="entry name" value="Competence_DNA_uptake"/>
</dbReference>
<evidence type="ECO:0000256" key="6">
    <source>
        <dbReference type="SAM" id="Phobius"/>
    </source>
</evidence>
<feature type="transmembrane region" description="Helical" evidence="6">
    <location>
        <begin position="342"/>
        <end position="358"/>
    </location>
</feature>
<feature type="transmembrane region" description="Helical" evidence="6">
    <location>
        <begin position="542"/>
        <end position="562"/>
    </location>
</feature>